<keyword evidence="11" id="KW-1185">Reference proteome</keyword>
<keyword evidence="3" id="KW-0805">Transcription regulation</keyword>
<dbReference type="PROSITE" id="PS51755">
    <property type="entry name" value="OMPR_PHOB"/>
    <property type="match status" value="1"/>
</dbReference>
<keyword evidence="5" id="KW-0804">Transcription</keyword>
<dbReference type="CDD" id="cd00383">
    <property type="entry name" value="trans_reg_C"/>
    <property type="match status" value="1"/>
</dbReference>
<evidence type="ECO:0000256" key="7">
    <source>
        <dbReference type="PROSITE-ProRule" id="PRU01091"/>
    </source>
</evidence>
<dbReference type="PROSITE" id="PS50110">
    <property type="entry name" value="RESPONSE_REGULATORY"/>
    <property type="match status" value="1"/>
</dbReference>
<feature type="modified residue" description="4-aspartylphosphate" evidence="6">
    <location>
        <position position="52"/>
    </location>
</feature>
<dbReference type="PANTHER" id="PTHR48111">
    <property type="entry name" value="REGULATOR OF RPOS"/>
    <property type="match status" value="1"/>
</dbReference>
<sequence length="224" mass="26068">MSRILVAEDDLEIQEIVKQFLMANGYEVVTADDGLKAYEAFKREPFDLCIVDVMMPNIDGIKLVQMIRNTSFVPIIMLTALGEEQDQVRGFEVGVDDYITKPFSFTILTARVEAVLRRTNHHHEKEKDYYVHEELKLDALGYQVWVNDEEISLTTREFDILKLLMENEGKVLTRETIVEHVWGYEYLGETRMIDTHIKNLRKKLSTDRIMTVKGVGYKLHVTDH</sequence>
<dbReference type="PANTHER" id="PTHR48111:SF32">
    <property type="entry name" value="STAGE 0 SPORULATION PROTEIN A HOMOLOG"/>
    <property type="match status" value="1"/>
</dbReference>
<evidence type="ECO:0000256" key="6">
    <source>
        <dbReference type="PROSITE-ProRule" id="PRU00169"/>
    </source>
</evidence>
<keyword evidence="2" id="KW-0902">Two-component regulatory system</keyword>
<dbReference type="CDD" id="cd17574">
    <property type="entry name" value="REC_OmpR"/>
    <property type="match status" value="1"/>
</dbReference>
<keyword evidence="4 7" id="KW-0238">DNA-binding</keyword>
<evidence type="ECO:0000256" key="5">
    <source>
        <dbReference type="ARBA" id="ARBA00023163"/>
    </source>
</evidence>
<comment type="caution">
    <text evidence="10">The sequence shown here is derived from an EMBL/GenBank/DDBJ whole genome shotgun (WGS) entry which is preliminary data.</text>
</comment>
<dbReference type="SUPFAM" id="SSF52172">
    <property type="entry name" value="CheY-like"/>
    <property type="match status" value="1"/>
</dbReference>
<evidence type="ECO:0000259" key="8">
    <source>
        <dbReference type="PROSITE" id="PS50110"/>
    </source>
</evidence>
<feature type="DNA-binding region" description="OmpR/PhoB-type" evidence="7">
    <location>
        <begin position="127"/>
        <end position="221"/>
    </location>
</feature>
<reference evidence="10 11" key="1">
    <citation type="submission" date="2021-01" db="EMBL/GenBank/DDBJ databases">
        <title>Genomic Encyclopedia of Type Strains, Phase IV (KMG-IV): sequencing the most valuable type-strain genomes for metagenomic binning, comparative biology and taxonomic classification.</title>
        <authorList>
            <person name="Goeker M."/>
        </authorList>
    </citation>
    <scope>NUCLEOTIDE SEQUENCE [LARGE SCALE GENOMIC DNA]</scope>
    <source>
        <strain evidence="10 11">DSM 25540</strain>
    </source>
</reference>
<dbReference type="EMBL" id="JAFBEC010000014">
    <property type="protein sequence ID" value="MBM7634602.1"/>
    <property type="molecule type" value="Genomic_DNA"/>
</dbReference>
<dbReference type="InterPro" id="IPR011006">
    <property type="entry name" value="CheY-like_superfamily"/>
</dbReference>
<evidence type="ECO:0000259" key="9">
    <source>
        <dbReference type="PROSITE" id="PS51755"/>
    </source>
</evidence>
<dbReference type="Gene3D" id="1.10.10.10">
    <property type="entry name" value="Winged helix-like DNA-binding domain superfamily/Winged helix DNA-binding domain"/>
    <property type="match status" value="1"/>
</dbReference>
<dbReference type="Pfam" id="PF00486">
    <property type="entry name" value="Trans_reg_C"/>
    <property type="match status" value="1"/>
</dbReference>
<dbReference type="Gene3D" id="3.40.50.2300">
    <property type="match status" value="1"/>
</dbReference>
<dbReference type="Proteomes" id="UP000741863">
    <property type="component" value="Unassembled WGS sequence"/>
</dbReference>
<dbReference type="Gene3D" id="6.10.250.690">
    <property type="match status" value="1"/>
</dbReference>
<evidence type="ECO:0000256" key="4">
    <source>
        <dbReference type="ARBA" id="ARBA00023125"/>
    </source>
</evidence>
<evidence type="ECO:0000313" key="11">
    <source>
        <dbReference type="Proteomes" id="UP000741863"/>
    </source>
</evidence>
<proteinExistence type="predicted"/>
<dbReference type="InterPro" id="IPR001789">
    <property type="entry name" value="Sig_transdc_resp-reg_receiver"/>
</dbReference>
<protein>
    <submittedName>
        <fullName evidence="10">Two-component system response regulator VanR</fullName>
    </submittedName>
</protein>
<dbReference type="SMART" id="SM00448">
    <property type="entry name" value="REC"/>
    <property type="match status" value="1"/>
</dbReference>
<accession>A0ABS2PH56</accession>
<keyword evidence="1 6" id="KW-0597">Phosphoprotein</keyword>
<evidence type="ECO:0000256" key="2">
    <source>
        <dbReference type="ARBA" id="ARBA00023012"/>
    </source>
</evidence>
<dbReference type="InterPro" id="IPR039420">
    <property type="entry name" value="WalR-like"/>
</dbReference>
<dbReference type="SMART" id="SM00862">
    <property type="entry name" value="Trans_reg_C"/>
    <property type="match status" value="1"/>
</dbReference>
<feature type="domain" description="Response regulatory" evidence="8">
    <location>
        <begin position="3"/>
        <end position="116"/>
    </location>
</feature>
<name>A0ABS2PH56_9BACL</name>
<dbReference type="Pfam" id="PF00072">
    <property type="entry name" value="Response_reg"/>
    <property type="match status" value="1"/>
</dbReference>
<evidence type="ECO:0000256" key="3">
    <source>
        <dbReference type="ARBA" id="ARBA00023015"/>
    </source>
</evidence>
<gene>
    <name evidence="10" type="ORF">JOD17_003724</name>
</gene>
<evidence type="ECO:0000313" key="10">
    <source>
        <dbReference type="EMBL" id="MBM7634602.1"/>
    </source>
</evidence>
<dbReference type="InterPro" id="IPR036388">
    <property type="entry name" value="WH-like_DNA-bd_sf"/>
</dbReference>
<evidence type="ECO:0000256" key="1">
    <source>
        <dbReference type="ARBA" id="ARBA00022553"/>
    </source>
</evidence>
<feature type="domain" description="OmpR/PhoB-type" evidence="9">
    <location>
        <begin position="127"/>
        <end position="221"/>
    </location>
</feature>
<dbReference type="InterPro" id="IPR001867">
    <property type="entry name" value="OmpR/PhoB-type_DNA-bd"/>
</dbReference>
<organism evidence="10 11">
    <name type="scientific">Geomicrobium sediminis</name>
    <dbReference type="NCBI Taxonomy" id="1347788"/>
    <lineage>
        <taxon>Bacteria</taxon>
        <taxon>Bacillati</taxon>
        <taxon>Bacillota</taxon>
        <taxon>Bacilli</taxon>
        <taxon>Bacillales</taxon>
        <taxon>Geomicrobium</taxon>
    </lineage>
</organism>